<proteinExistence type="predicted"/>
<organism evidence="2 3">
    <name type="scientific">Ileibacterium valens</name>
    <dbReference type="NCBI Taxonomy" id="1862668"/>
    <lineage>
        <taxon>Bacteria</taxon>
        <taxon>Bacillati</taxon>
        <taxon>Bacillota</taxon>
        <taxon>Erysipelotrichia</taxon>
        <taxon>Erysipelotrichales</taxon>
        <taxon>Erysipelotrichaceae</taxon>
        <taxon>Ileibacterium</taxon>
    </lineage>
</organism>
<dbReference type="InterPro" id="IPR011008">
    <property type="entry name" value="Dimeric_a/b-barrel"/>
</dbReference>
<accession>A0A1U7NI98</accession>
<dbReference type="EMBL" id="MPJW01000067">
    <property type="protein sequence ID" value="OLU42092.1"/>
    <property type="molecule type" value="Genomic_DNA"/>
</dbReference>
<keyword evidence="2" id="KW-0560">Oxidoreductase</keyword>
<dbReference type="AlphaFoldDB" id="A0A1U7NI98"/>
<dbReference type="PROSITE" id="PS51725">
    <property type="entry name" value="ABM"/>
    <property type="match status" value="1"/>
</dbReference>
<name>A0A1U7NI98_9FIRM</name>
<keyword evidence="3" id="KW-1185">Reference proteome</keyword>
<reference evidence="2 3" key="1">
    <citation type="submission" date="2016-11" db="EMBL/GenBank/DDBJ databases">
        <title>Description of two novel members of the family Erysipelotrichaceae: Ileibacterium lipovorans gen. nov., sp. nov. and Dubosiella newyorkensis, gen. nov., sp. nov.</title>
        <authorList>
            <person name="Cox L.M."/>
            <person name="Sohn J."/>
            <person name="Tyrrell K.L."/>
            <person name="Citron D.M."/>
            <person name="Lawson P.A."/>
            <person name="Patel N.B."/>
            <person name="Iizumi T."/>
            <person name="Perez-Perez G.I."/>
            <person name="Goldstein E.J."/>
            <person name="Blaser M.J."/>
        </authorList>
    </citation>
    <scope>NUCLEOTIDE SEQUENCE [LARGE SCALE GENOMIC DNA]</scope>
    <source>
        <strain evidence="2 3">NYU-BL-A3</strain>
    </source>
</reference>
<evidence type="ECO:0000259" key="1">
    <source>
        <dbReference type="PROSITE" id="PS51725"/>
    </source>
</evidence>
<sequence>MSILIHLFYTGEGDNARKFAMEMESRQIAKKIREEEGNIRYEYFFPFNDPHSVLLIDEWENQEAIDLHHASNMMKDLAELRDKYDLHMKIQRYISDQDGIPERDQNFRNLLKFARAFIPGYP</sequence>
<gene>
    <name evidence="2" type="ORF">BO222_02130</name>
</gene>
<evidence type="ECO:0000313" key="2">
    <source>
        <dbReference type="EMBL" id="OLU42092.1"/>
    </source>
</evidence>
<dbReference type="RefSeq" id="WP_075817961.1">
    <property type="nucleotide sequence ID" value="NZ_CAPNHH010000050.1"/>
</dbReference>
<dbReference type="OrthoDB" id="123158at2"/>
<dbReference type="Proteomes" id="UP000186341">
    <property type="component" value="Unassembled WGS sequence"/>
</dbReference>
<dbReference type="InterPro" id="IPR007138">
    <property type="entry name" value="ABM_dom"/>
</dbReference>
<comment type="caution">
    <text evidence="2">The sequence shown here is derived from an EMBL/GenBank/DDBJ whole genome shotgun (WGS) entry which is preliminary data.</text>
</comment>
<protein>
    <submittedName>
        <fullName evidence="2">Antibiotic biosynthesis monooxygenase</fullName>
    </submittedName>
</protein>
<evidence type="ECO:0000313" key="3">
    <source>
        <dbReference type="Proteomes" id="UP000186341"/>
    </source>
</evidence>
<dbReference type="SUPFAM" id="SSF54909">
    <property type="entry name" value="Dimeric alpha+beta barrel"/>
    <property type="match status" value="1"/>
</dbReference>
<dbReference type="GeneID" id="82202034"/>
<keyword evidence="2" id="KW-0503">Monooxygenase</keyword>
<dbReference type="Pfam" id="PF03992">
    <property type="entry name" value="ABM"/>
    <property type="match status" value="1"/>
</dbReference>
<dbReference type="GO" id="GO:0004497">
    <property type="term" value="F:monooxygenase activity"/>
    <property type="evidence" value="ECO:0007669"/>
    <property type="project" value="UniProtKB-KW"/>
</dbReference>
<dbReference type="Gene3D" id="3.30.70.100">
    <property type="match status" value="1"/>
</dbReference>
<feature type="domain" description="ABM" evidence="1">
    <location>
        <begin position="3"/>
        <end position="94"/>
    </location>
</feature>